<organism evidence="1">
    <name type="scientific">Francisella philomiragia subsp. philomiragia (strain ATCC 25017 / CCUG 19701 / FSC 153 / O#319-036)</name>
    <dbReference type="NCBI Taxonomy" id="484022"/>
    <lineage>
        <taxon>Bacteria</taxon>
        <taxon>Pseudomonadati</taxon>
        <taxon>Pseudomonadota</taxon>
        <taxon>Gammaproteobacteria</taxon>
        <taxon>Thiotrichales</taxon>
        <taxon>Francisellaceae</taxon>
        <taxon>Francisella</taxon>
    </lineage>
</organism>
<proteinExistence type="predicted"/>
<dbReference type="KEGG" id="fph:Fphi_0186"/>
<dbReference type="HOGENOM" id="CLU_1576179_0_0_6"/>
<sequence>MIFDEMMTDTVFIEDLDGNRSKTLKTRFGGDKITIFDGSIDIDDNYTVIQTLPNGKEIRYIITDYQFNNRFHDINEHYVINIEKETKHKSKTSQKPLHTYNINNSNIQFGDGNTQNIINFFEDMVEKIQSSDSTELEKKEAKNLLKSFISNPIIASILGGATSAIIGLL</sequence>
<name>B0TYN9_FRAP2</name>
<dbReference type="AlphaFoldDB" id="B0TYN9"/>
<evidence type="ECO:0000313" key="1">
    <source>
        <dbReference type="EMBL" id="ABZ86404.1"/>
    </source>
</evidence>
<gene>
    <name evidence="1" type="ordered locus">Fphi_0186</name>
</gene>
<dbReference type="EMBL" id="CP000937">
    <property type="protein sequence ID" value="ABZ86404.1"/>
    <property type="molecule type" value="Genomic_DNA"/>
</dbReference>
<protein>
    <submittedName>
        <fullName evidence="1">Uncharacterized protein</fullName>
    </submittedName>
</protein>
<reference evidence="1" key="1">
    <citation type="submission" date="2009-01" db="EMBL/GenBank/DDBJ databases">
        <title>Complete sequence of chromosome of Francisella philomiragia subsp. philomiragia ATCC 25017.</title>
        <authorList>
            <consortium name="US DOE Joint Genome Institute"/>
            <person name="Copeland A."/>
            <person name="Lucas S."/>
            <person name="Lapidus A."/>
            <person name="Barry K."/>
            <person name="Detter J.C."/>
            <person name="Glavina del Rio T."/>
            <person name="Hammon N."/>
            <person name="Israni S."/>
            <person name="Dalin E."/>
            <person name="Tice H."/>
            <person name="Pitluck S."/>
            <person name="Chain P."/>
            <person name="Malfatti S."/>
            <person name="Shin M."/>
            <person name="Vergez L."/>
            <person name="Schmutz J."/>
            <person name="Larimer F."/>
            <person name="Land M."/>
            <person name="Hauser L."/>
            <person name="Richardson P."/>
        </authorList>
    </citation>
    <scope>NUCLEOTIDE SEQUENCE</scope>
    <source>
        <strain evidence="1">ATCC 25017</strain>
    </source>
</reference>
<dbReference type="eggNOG" id="ENOG5034CGY">
    <property type="taxonomic scope" value="Bacteria"/>
</dbReference>
<accession>B0TYN9</accession>